<dbReference type="AlphaFoldDB" id="A0A6A7BTD5"/>
<gene>
    <name evidence="1" type="ORF">K470DRAFT_289401</name>
</gene>
<protein>
    <submittedName>
        <fullName evidence="1">Uncharacterized protein</fullName>
    </submittedName>
</protein>
<name>A0A6A7BTD5_9PEZI</name>
<reference evidence="1" key="1">
    <citation type="journal article" date="2020" name="Stud. Mycol.">
        <title>101 Dothideomycetes genomes: a test case for predicting lifestyles and emergence of pathogens.</title>
        <authorList>
            <person name="Haridas S."/>
            <person name="Albert R."/>
            <person name="Binder M."/>
            <person name="Bloem J."/>
            <person name="Labutti K."/>
            <person name="Salamov A."/>
            <person name="Andreopoulos B."/>
            <person name="Baker S."/>
            <person name="Barry K."/>
            <person name="Bills G."/>
            <person name="Bluhm B."/>
            <person name="Cannon C."/>
            <person name="Castanera R."/>
            <person name="Culley D."/>
            <person name="Daum C."/>
            <person name="Ezra D."/>
            <person name="Gonzalez J."/>
            <person name="Henrissat B."/>
            <person name="Kuo A."/>
            <person name="Liang C."/>
            <person name="Lipzen A."/>
            <person name="Lutzoni F."/>
            <person name="Magnuson J."/>
            <person name="Mondo S."/>
            <person name="Nolan M."/>
            <person name="Ohm R."/>
            <person name="Pangilinan J."/>
            <person name="Park H.-J."/>
            <person name="Ramirez L."/>
            <person name="Alfaro M."/>
            <person name="Sun H."/>
            <person name="Tritt A."/>
            <person name="Yoshinaga Y."/>
            <person name="Zwiers L.-H."/>
            <person name="Turgeon B."/>
            <person name="Goodwin S."/>
            <person name="Spatafora J."/>
            <person name="Crous P."/>
            <person name="Grigoriev I."/>
        </authorList>
    </citation>
    <scope>NUCLEOTIDE SEQUENCE</scope>
    <source>
        <strain evidence="1">CBS 480.64</strain>
    </source>
</reference>
<keyword evidence="2" id="KW-1185">Reference proteome</keyword>
<sequence length="155" mass="17033">MGPIWFPRDILKNSRELAGVDWEYGKVRIISQSCGGSLGIQAGEDALIISLTILLIFSQLLQPEKTDLNDVCIGGLPWRAVIINEEHHGLPPEQANFINALIGVLTRWATKAIDVGNKPFKALDRGGQRFVAIHCYECSGYLAGSDQNDRGHAHL</sequence>
<accession>A0A6A7BTD5</accession>
<evidence type="ECO:0000313" key="2">
    <source>
        <dbReference type="Proteomes" id="UP000799421"/>
    </source>
</evidence>
<proteinExistence type="predicted"/>
<dbReference type="EMBL" id="MU006007">
    <property type="protein sequence ID" value="KAF2858596.1"/>
    <property type="molecule type" value="Genomic_DNA"/>
</dbReference>
<organism evidence="1 2">
    <name type="scientific">Piedraia hortae CBS 480.64</name>
    <dbReference type="NCBI Taxonomy" id="1314780"/>
    <lineage>
        <taxon>Eukaryota</taxon>
        <taxon>Fungi</taxon>
        <taxon>Dikarya</taxon>
        <taxon>Ascomycota</taxon>
        <taxon>Pezizomycotina</taxon>
        <taxon>Dothideomycetes</taxon>
        <taxon>Dothideomycetidae</taxon>
        <taxon>Capnodiales</taxon>
        <taxon>Piedraiaceae</taxon>
        <taxon>Piedraia</taxon>
    </lineage>
</organism>
<dbReference type="Proteomes" id="UP000799421">
    <property type="component" value="Unassembled WGS sequence"/>
</dbReference>
<evidence type="ECO:0000313" key="1">
    <source>
        <dbReference type="EMBL" id="KAF2858596.1"/>
    </source>
</evidence>